<evidence type="ECO:0000313" key="2">
    <source>
        <dbReference type="Proteomes" id="UP000767446"/>
    </source>
</evidence>
<protein>
    <submittedName>
        <fullName evidence="1">TIGR04255 family protein</fullName>
    </submittedName>
</protein>
<reference evidence="1" key="1">
    <citation type="submission" date="2021-02" db="EMBL/GenBank/DDBJ databases">
        <title>Metagenome analyses of Stigonema ocellatum DSM 106950, Chlorogloea purpurea SAG 13.99 and Gomphosphaeria aponina DSM 107014.</title>
        <authorList>
            <person name="Marter P."/>
            <person name="Huang S."/>
        </authorList>
    </citation>
    <scope>NUCLEOTIDE SEQUENCE</scope>
    <source>
        <strain evidence="1">JP213</strain>
    </source>
</reference>
<proteinExistence type="predicted"/>
<dbReference type="EMBL" id="JADQBC010000069">
    <property type="protein sequence ID" value="MBR8828428.1"/>
    <property type="molecule type" value="Genomic_DNA"/>
</dbReference>
<evidence type="ECO:0000313" key="1">
    <source>
        <dbReference type="EMBL" id="MBR8828428.1"/>
    </source>
</evidence>
<sequence length="290" mass="34316">MWFGFGRDGKFSKWFIIYLVGKKTKTSWVKMRLQPYERVIYDKNPLIEVICQVRFPMVLRISNQDPFEFQEKIISDYPLCQKSTSLPIPTVIAQLIEQKRSFLSTNYIFQSENSKWQVSLNEDSLSLATVEYTKYEEFREKFCFLLKSFEDVYNIPFYLRVGLRYKDLILRSKLNLKDKPWSELIDEYLVSELNNSELSESIELINKSLEIKTDSLGKLKFNHGIVIAVDQSQPTTEEKGYLLDYDFYMEGKVNKHDVLNRLDQFKQEAGTRFRSSITEQLHKAMQPRPL</sequence>
<dbReference type="Proteomes" id="UP000767446">
    <property type="component" value="Unassembled WGS sequence"/>
</dbReference>
<accession>A0A941GYC7</accession>
<dbReference type="NCBIfam" id="TIGR04255">
    <property type="entry name" value="sporadTIGR04255"/>
    <property type="match status" value="1"/>
</dbReference>
<organism evidence="1 2">
    <name type="scientific">Gomphosphaeria aponina SAG 52.96 = DSM 107014</name>
    <dbReference type="NCBI Taxonomy" id="1521640"/>
    <lineage>
        <taxon>Bacteria</taxon>
        <taxon>Bacillati</taxon>
        <taxon>Cyanobacteriota</taxon>
        <taxon>Cyanophyceae</taxon>
        <taxon>Oscillatoriophycideae</taxon>
        <taxon>Chroococcales</taxon>
        <taxon>Gomphosphaeriaceae</taxon>
        <taxon>Gomphosphaeria</taxon>
    </lineage>
</organism>
<comment type="caution">
    <text evidence="1">The sequence shown here is derived from an EMBL/GenBank/DDBJ whole genome shotgun (WGS) entry which is preliminary data.</text>
</comment>
<gene>
    <name evidence="1" type="ORF">DSM107014_11110</name>
</gene>
<dbReference type="InterPro" id="IPR026349">
    <property type="entry name" value="CHP04255"/>
</dbReference>
<dbReference type="AlphaFoldDB" id="A0A941GYC7"/>
<name>A0A941GYC7_9CHRO</name>